<proteinExistence type="predicted"/>
<evidence type="ECO:0000256" key="1">
    <source>
        <dbReference type="ARBA" id="ARBA00004167"/>
    </source>
</evidence>
<evidence type="ECO:0008006" key="13">
    <source>
        <dbReference type="Google" id="ProtNLM"/>
    </source>
</evidence>
<keyword evidence="6 10" id="KW-1133">Transmembrane helix</keyword>
<feature type="transmembrane region" description="Helical" evidence="10">
    <location>
        <begin position="36"/>
        <end position="56"/>
    </location>
</feature>
<keyword evidence="2" id="KW-0433">Leucine-rich repeat</keyword>
<organism evidence="11 12">
    <name type="scientific">Aeoliella straminimaris</name>
    <dbReference type="NCBI Taxonomy" id="2954799"/>
    <lineage>
        <taxon>Bacteria</taxon>
        <taxon>Pseudomonadati</taxon>
        <taxon>Planctomycetota</taxon>
        <taxon>Planctomycetia</taxon>
        <taxon>Pirellulales</taxon>
        <taxon>Lacipirellulaceae</taxon>
        <taxon>Aeoliella</taxon>
    </lineage>
</organism>
<evidence type="ECO:0000256" key="8">
    <source>
        <dbReference type="ARBA" id="ARBA00023170"/>
    </source>
</evidence>
<dbReference type="AlphaFoldDB" id="A0A9X2FGJ3"/>
<dbReference type="GO" id="GO:0016020">
    <property type="term" value="C:membrane"/>
    <property type="evidence" value="ECO:0007669"/>
    <property type="project" value="UniProtKB-SubCell"/>
</dbReference>
<evidence type="ECO:0000256" key="9">
    <source>
        <dbReference type="ARBA" id="ARBA00023180"/>
    </source>
</evidence>
<dbReference type="Proteomes" id="UP001155241">
    <property type="component" value="Unassembled WGS sequence"/>
</dbReference>
<dbReference type="PANTHER" id="PTHR27000:SF642">
    <property type="entry name" value="INACTIVE LEUCINE-RICH REPEAT RECEPTOR KINASE XIAO-RELATED"/>
    <property type="match status" value="1"/>
</dbReference>
<evidence type="ECO:0000256" key="5">
    <source>
        <dbReference type="ARBA" id="ARBA00022737"/>
    </source>
</evidence>
<keyword evidence="8" id="KW-0675">Receptor</keyword>
<dbReference type="Pfam" id="PF13516">
    <property type="entry name" value="LRR_6"/>
    <property type="match status" value="2"/>
</dbReference>
<dbReference type="InterPro" id="IPR006553">
    <property type="entry name" value="Leu-rich_rpt_Cys-con_subtyp"/>
</dbReference>
<evidence type="ECO:0000256" key="6">
    <source>
        <dbReference type="ARBA" id="ARBA00022989"/>
    </source>
</evidence>
<gene>
    <name evidence="11" type="ORF">NG895_27855</name>
</gene>
<keyword evidence="4" id="KW-0732">Signal</keyword>
<evidence type="ECO:0000256" key="3">
    <source>
        <dbReference type="ARBA" id="ARBA00022692"/>
    </source>
</evidence>
<dbReference type="Gene3D" id="3.80.10.10">
    <property type="entry name" value="Ribonuclease Inhibitor"/>
    <property type="match status" value="2"/>
</dbReference>
<keyword evidence="12" id="KW-1185">Reference proteome</keyword>
<dbReference type="InterPro" id="IPR032675">
    <property type="entry name" value="LRR_dom_sf"/>
</dbReference>
<comment type="subcellular location">
    <subcellularLocation>
        <location evidence="1">Membrane</location>
        <topology evidence="1">Single-pass membrane protein</topology>
    </subcellularLocation>
</comment>
<name>A0A9X2FGJ3_9BACT</name>
<dbReference type="InterPro" id="IPR001611">
    <property type="entry name" value="Leu-rich_rpt"/>
</dbReference>
<evidence type="ECO:0000256" key="4">
    <source>
        <dbReference type="ARBA" id="ARBA00022729"/>
    </source>
</evidence>
<evidence type="ECO:0000256" key="2">
    <source>
        <dbReference type="ARBA" id="ARBA00022614"/>
    </source>
</evidence>
<keyword evidence="7 10" id="KW-0472">Membrane</keyword>
<protein>
    <recommendedName>
        <fullName evidence="13">Leucine Rich repeats (2 copies)</fullName>
    </recommendedName>
</protein>
<evidence type="ECO:0000256" key="10">
    <source>
        <dbReference type="SAM" id="Phobius"/>
    </source>
</evidence>
<evidence type="ECO:0000313" key="11">
    <source>
        <dbReference type="EMBL" id="MCO6047737.1"/>
    </source>
</evidence>
<comment type="caution">
    <text evidence="11">The sequence shown here is derived from an EMBL/GenBank/DDBJ whole genome shotgun (WGS) entry which is preliminary data.</text>
</comment>
<keyword evidence="9" id="KW-0325">Glycoprotein</keyword>
<dbReference type="PANTHER" id="PTHR27000">
    <property type="entry name" value="LEUCINE-RICH REPEAT RECEPTOR-LIKE PROTEIN KINASE FAMILY PROTEIN-RELATED"/>
    <property type="match status" value="1"/>
</dbReference>
<evidence type="ECO:0000313" key="12">
    <source>
        <dbReference type="Proteomes" id="UP001155241"/>
    </source>
</evidence>
<keyword evidence="3 10" id="KW-0812">Transmembrane</keyword>
<sequence length="411" mass="45490">MDSELTNLFGPADDTTISFDSGAGIPLTQPSTTSTWNVTLSVISLLVFLFAGFVLWRLRTLRKELRLLASQVVDGYQPPSSRFRLPRFGLRTMLVLVTLVAVLLGTFGTELMRARRQARALDELDQSGEQGISVDAAYALGLLGDGALAQQMCYWVHPHFGCRVDRLALAPDADRYNQFNSTVPSNRIQGEIDLAPLATFRDLEELQLYKVDLGEDSLQTIANLKKLRRLSLFDCRLPDHGVNEIAKLPNLQSLQLRHCGITDETLSGLQQMAELRQLDLSENPLTDAAAEQIATLQELTSLGLAGVKITGDALAKLATLDKLQTIDLQRTEVDLKGLEELTELASLRHLSLFGSQVGWELKPSEHKQAAALFGDPSTVELEWHSVNPGSLWRAFDNRPNKAGRIDNPFEF</sequence>
<reference evidence="11" key="1">
    <citation type="submission" date="2022-06" db="EMBL/GenBank/DDBJ databases">
        <title>Aeoliella straminimaris, a novel planctomycete from sediments.</title>
        <authorList>
            <person name="Vitorino I.R."/>
            <person name="Lage O.M."/>
        </authorList>
    </citation>
    <scope>NUCLEOTIDE SEQUENCE</scope>
    <source>
        <strain evidence="11">ICT_H6.2</strain>
    </source>
</reference>
<dbReference type="SUPFAM" id="SSF52047">
    <property type="entry name" value="RNI-like"/>
    <property type="match status" value="1"/>
</dbReference>
<evidence type="ECO:0000256" key="7">
    <source>
        <dbReference type="ARBA" id="ARBA00023136"/>
    </source>
</evidence>
<dbReference type="EMBL" id="JAMXLR010000092">
    <property type="protein sequence ID" value="MCO6047737.1"/>
    <property type="molecule type" value="Genomic_DNA"/>
</dbReference>
<dbReference type="SMART" id="SM00367">
    <property type="entry name" value="LRR_CC"/>
    <property type="match status" value="3"/>
</dbReference>
<feature type="transmembrane region" description="Helical" evidence="10">
    <location>
        <begin position="88"/>
        <end position="107"/>
    </location>
</feature>
<accession>A0A9X2FGJ3</accession>
<dbReference type="RefSeq" id="WP_252855846.1">
    <property type="nucleotide sequence ID" value="NZ_JAMXLR010000092.1"/>
</dbReference>
<keyword evidence="5" id="KW-0677">Repeat</keyword>